<reference evidence="1" key="1">
    <citation type="submission" date="2023-11" db="EMBL/GenBank/DDBJ databases">
        <title>Gracilibacillus pellucida a moderately halophilic bacterium isolated from saline soil in Xinjiang province.</title>
        <authorList>
            <person name="Zhang Z."/>
            <person name="Tan F."/>
            <person name="Wang Y."/>
            <person name="Xia M."/>
        </authorList>
    </citation>
    <scope>NUCLEOTIDE SEQUENCE</scope>
    <source>
        <strain evidence="1">S3-1-1</strain>
    </source>
</reference>
<evidence type="ECO:0000313" key="2">
    <source>
        <dbReference type="Proteomes" id="UP001277972"/>
    </source>
</evidence>
<proteinExistence type="predicted"/>
<gene>
    <name evidence="1" type="primary">folP</name>
    <name evidence="1" type="ORF">SH601_17245</name>
</gene>
<accession>A0ACC6M9Z0</accession>
<comment type="caution">
    <text evidence="1">The sequence shown here is derived from an EMBL/GenBank/DDBJ whole genome shotgun (WGS) entry which is preliminary data.</text>
</comment>
<dbReference type="Proteomes" id="UP001277972">
    <property type="component" value="Unassembled WGS sequence"/>
</dbReference>
<name>A0ACC6M9Z0_9BACI</name>
<sequence length="278" mass="30801">MHEWLQTKTKNYRYQDKTLVMGILNVTPDSFSDGGQYHTIEAAIRQAKQLEAEGADIIDIGGESTRPGHTPVTEKEELERVVPVIEALTDVVTVPISIDTWKANVAKRAIEAGASIINDIWGGKREPEIARVAAELNVPIILMHNREVPEYGSLIDDVLVDLQESIELALDAGVKKENIILDPGVGFAKTYEENIQVMQEMDRLRELDYPVLLGTSRKSVIAKTLNLPVDERDEGTGATVCYGMIKGCEIVRVHNVEMHVRMTKMMDKLIGKGGVQNG</sequence>
<dbReference type="EMBL" id="JAWZSR010000021">
    <property type="protein sequence ID" value="MDX8047707.1"/>
    <property type="molecule type" value="Genomic_DNA"/>
</dbReference>
<keyword evidence="2" id="KW-1185">Reference proteome</keyword>
<organism evidence="1 2">
    <name type="scientific">Gracilibacillus pellucidus</name>
    <dbReference type="NCBI Taxonomy" id="3095368"/>
    <lineage>
        <taxon>Bacteria</taxon>
        <taxon>Bacillati</taxon>
        <taxon>Bacillota</taxon>
        <taxon>Bacilli</taxon>
        <taxon>Bacillales</taxon>
        <taxon>Bacillaceae</taxon>
        <taxon>Gracilibacillus</taxon>
    </lineage>
</organism>
<keyword evidence="1" id="KW-0808">Transferase</keyword>
<evidence type="ECO:0000313" key="1">
    <source>
        <dbReference type="EMBL" id="MDX8047707.1"/>
    </source>
</evidence>
<protein>
    <submittedName>
        <fullName evidence="1">Dihydropteroate synthase</fullName>
        <ecNumber evidence="1">2.5.1.15</ecNumber>
    </submittedName>
</protein>
<dbReference type="EC" id="2.5.1.15" evidence="1"/>